<evidence type="ECO:0000256" key="1">
    <source>
        <dbReference type="SAM" id="MobiDB-lite"/>
    </source>
</evidence>
<name>A0A1H3Y2C5_9BURK</name>
<feature type="compositionally biased region" description="Low complexity" evidence="1">
    <location>
        <begin position="580"/>
        <end position="602"/>
    </location>
</feature>
<sequence>MTQIPTETVTAFDVRPGAAVAYKNELHRVCAVLSLDRVIVQHAQNGRTESVLLDHLRHPNTVLESSAAKAEPLPALAAFSKAEQDLAKKRLEQLNELIGKDSRTRDDVARVAATMALSIASVYRLIKDYEHAGSLVGLIPGQRGPKGPRLPERVEEMIRDIINEFYLQDQKLKVVDVFQELDERCKAEKIKLPHINSVRNRIKKIPAKEVHRARGFSQEADKFTPTPGEFPPTRNVLGVVQIDHVHLDMTVVYSDTREPWGRPWLTLVIDVYTRMIVGFYLSMSTPNSTSAGMALAMGMLSKKDYLAELDLSGSWPVQGKIHKVHCDNAKEFRGAVLEHACHEQRIDTEFRRVKTPRYGGHIERMIGNVNMMLQKKPGTTFSNPQKRGDYDSKKKSAYTLRELEVEIADWIVNHYHVSKHGALRKPPIKAWEEAILGTSKTPACGFPQLITDPEKLIFDFLPQDTRVVSPTGIRINKADYFSEVLIPWINYVDLKTGKKKKFVIKEHPRHRDAIWFLDPQTRQYYRIPQFPLQPDTDYENQLTGEEFSALRSRDDAAGKAMEDTEAKAGYRQRSKKREAASVATTTAARKAARSGKSSQAGKKTTKPKLPDRSQIEDRMLGGVNPAPDPSEMFSGFSDAPVLPFSTRS</sequence>
<gene>
    <name evidence="3" type="ORF">SAMN05421875_104218</name>
</gene>
<feature type="compositionally biased region" description="Basic and acidic residues" evidence="1">
    <location>
        <begin position="551"/>
        <end position="568"/>
    </location>
</feature>
<dbReference type="PROSITE" id="PS50994">
    <property type="entry name" value="INTEGRASE"/>
    <property type="match status" value="1"/>
</dbReference>
<dbReference type="RefSeq" id="WP_082759032.1">
    <property type="nucleotide sequence ID" value="NZ_FNQJ01000004.1"/>
</dbReference>
<dbReference type="AlphaFoldDB" id="A0A1H3Y2C5"/>
<accession>A0A1H3Y2C5</accession>
<evidence type="ECO:0000259" key="2">
    <source>
        <dbReference type="PROSITE" id="PS50994"/>
    </source>
</evidence>
<dbReference type="InterPro" id="IPR001584">
    <property type="entry name" value="Integrase_cat-core"/>
</dbReference>
<dbReference type="Gene3D" id="3.30.420.10">
    <property type="entry name" value="Ribonuclease H-like superfamily/Ribonuclease H"/>
    <property type="match status" value="1"/>
</dbReference>
<dbReference type="EMBL" id="FNQJ01000004">
    <property type="protein sequence ID" value="SEA04948.1"/>
    <property type="molecule type" value="Genomic_DNA"/>
</dbReference>
<feature type="region of interest" description="Disordered" evidence="1">
    <location>
        <begin position="550"/>
        <end position="648"/>
    </location>
</feature>
<protein>
    <submittedName>
        <fullName evidence="3">Putative transposase</fullName>
    </submittedName>
</protein>
<dbReference type="GeneID" id="34233515"/>
<proteinExistence type="predicted"/>
<keyword evidence="4" id="KW-1185">Reference proteome</keyword>
<organism evidence="3 4">
    <name type="scientific">Acidovorax soli</name>
    <dbReference type="NCBI Taxonomy" id="592050"/>
    <lineage>
        <taxon>Bacteria</taxon>
        <taxon>Pseudomonadati</taxon>
        <taxon>Pseudomonadota</taxon>
        <taxon>Betaproteobacteria</taxon>
        <taxon>Burkholderiales</taxon>
        <taxon>Comamonadaceae</taxon>
        <taxon>Acidovorax</taxon>
    </lineage>
</organism>
<dbReference type="InterPro" id="IPR012337">
    <property type="entry name" value="RNaseH-like_sf"/>
</dbReference>
<evidence type="ECO:0000313" key="4">
    <source>
        <dbReference type="Proteomes" id="UP000199002"/>
    </source>
</evidence>
<dbReference type="GO" id="GO:0015074">
    <property type="term" value="P:DNA integration"/>
    <property type="evidence" value="ECO:0007669"/>
    <property type="project" value="InterPro"/>
</dbReference>
<dbReference type="InterPro" id="IPR036397">
    <property type="entry name" value="RNaseH_sf"/>
</dbReference>
<dbReference type="SUPFAM" id="SSF53098">
    <property type="entry name" value="Ribonuclease H-like"/>
    <property type="match status" value="1"/>
</dbReference>
<feature type="compositionally biased region" description="Basic and acidic residues" evidence="1">
    <location>
        <begin position="608"/>
        <end position="619"/>
    </location>
</feature>
<dbReference type="Pfam" id="PF09299">
    <property type="entry name" value="Mu-transpos_C"/>
    <property type="match status" value="1"/>
</dbReference>
<reference evidence="4" key="1">
    <citation type="submission" date="2016-10" db="EMBL/GenBank/DDBJ databases">
        <authorList>
            <person name="Varghese N."/>
            <person name="Submissions S."/>
        </authorList>
    </citation>
    <scope>NUCLEOTIDE SEQUENCE [LARGE SCALE GENOMIC DNA]</scope>
    <source>
        <strain evidence="4">DSM 25157</strain>
    </source>
</reference>
<dbReference type="Proteomes" id="UP000199002">
    <property type="component" value="Unassembled WGS sequence"/>
</dbReference>
<dbReference type="InterPro" id="IPR015378">
    <property type="entry name" value="Transposase-like_Mu_C"/>
</dbReference>
<dbReference type="GO" id="GO:0003676">
    <property type="term" value="F:nucleic acid binding"/>
    <property type="evidence" value="ECO:0007669"/>
    <property type="project" value="InterPro"/>
</dbReference>
<dbReference type="STRING" id="592050.SAMN05421875_104218"/>
<feature type="domain" description="Integrase catalytic" evidence="2">
    <location>
        <begin position="227"/>
        <end position="435"/>
    </location>
</feature>
<evidence type="ECO:0000313" key="3">
    <source>
        <dbReference type="EMBL" id="SEA04948.1"/>
    </source>
</evidence>